<dbReference type="KEGG" id="nsg:H3L94_09255"/>
<evidence type="ECO:0000256" key="1">
    <source>
        <dbReference type="SAM" id="Phobius"/>
    </source>
</evidence>
<dbReference type="Pfam" id="PF13781">
    <property type="entry name" value="DoxX_3"/>
    <property type="match status" value="1"/>
</dbReference>
<dbReference type="AlphaFoldDB" id="A0A7D7SP96"/>
<gene>
    <name evidence="2" type="ORF">H3L94_09255</name>
</gene>
<accession>A0A7D7SP96</accession>
<organism evidence="2 3">
    <name type="scientific">Neisseria shayeganii</name>
    <dbReference type="NCBI Taxonomy" id="607712"/>
    <lineage>
        <taxon>Bacteria</taxon>
        <taxon>Pseudomonadati</taxon>
        <taxon>Pseudomonadota</taxon>
        <taxon>Betaproteobacteria</taxon>
        <taxon>Neisseriales</taxon>
        <taxon>Neisseriaceae</taxon>
        <taxon>Neisseria</taxon>
    </lineage>
</organism>
<dbReference type="Proteomes" id="UP000514752">
    <property type="component" value="Chromosome"/>
</dbReference>
<feature type="transmembrane region" description="Helical" evidence="1">
    <location>
        <begin position="72"/>
        <end position="94"/>
    </location>
</feature>
<evidence type="ECO:0000313" key="3">
    <source>
        <dbReference type="Proteomes" id="UP000514752"/>
    </source>
</evidence>
<dbReference type="EMBL" id="CP059567">
    <property type="protein sequence ID" value="QMT40030.1"/>
    <property type="molecule type" value="Genomic_DNA"/>
</dbReference>
<keyword evidence="1" id="KW-1133">Transmembrane helix</keyword>
<sequence length="139" mass="15166">MNNQPCYVSASFGGLWLWSGLQPILTARNEALQLLADVGLPPEWQMPALAAASAWDVLLGVLLFSPWRQHRLLWAAQAATIAAYSLIVALWLPANWLHPFAPLVKNFPLLAVTICLAGAQQTSGPTRPENRPVSERSVS</sequence>
<keyword evidence="1" id="KW-0812">Transmembrane</keyword>
<name>A0A7D7SP96_9NEIS</name>
<keyword evidence="1" id="KW-0472">Membrane</keyword>
<evidence type="ECO:0000313" key="2">
    <source>
        <dbReference type="EMBL" id="QMT40030.1"/>
    </source>
</evidence>
<reference evidence="2 3" key="1">
    <citation type="submission" date="2020-07" db="EMBL/GenBank/DDBJ databases">
        <title>Genomic diversity of species in the Neisseriaceae family.</title>
        <authorList>
            <person name="Vincent A.T."/>
            <person name="Bernet E."/>
            <person name="Veyrier F.J."/>
        </authorList>
    </citation>
    <scope>NUCLEOTIDE SEQUENCE [LARGE SCALE GENOMIC DNA]</scope>
    <source>
        <strain evidence="2 3">DSM 22244</strain>
    </source>
</reference>
<dbReference type="RefSeq" id="WP_182121787.1">
    <property type="nucleotide sequence ID" value="NZ_CP059567.1"/>
</dbReference>
<protein>
    <submittedName>
        <fullName evidence="2">DoxX-like family protein</fullName>
    </submittedName>
</protein>
<feature type="transmembrane region" description="Helical" evidence="1">
    <location>
        <begin position="44"/>
        <end position="65"/>
    </location>
</feature>
<proteinExistence type="predicted"/>
<dbReference type="InterPro" id="IPR025695">
    <property type="entry name" value="DoxX-like"/>
</dbReference>